<gene>
    <name evidence="2" type="ORF">AA2016_5462</name>
    <name evidence="3" type="ORF">FHS67_005087</name>
    <name evidence="4" type="ORF">NCTC10684_04896</name>
</gene>
<feature type="region of interest" description="Disordered" evidence="1">
    <location>
        <begin position="1"/>
        <end position="41"/>
    </location>
</feature>
<dbReference type="Proteomes" id="UP000254701">
    <property type="component" value="Unassembled WGS sequence"/>
</dbReference>
<protein>
    <submittedName>
        <fullName evidence="4">Uncharacterized protein</fullName>
    </submittedName>
</protein>
<dbReference type="RefSeq" id="WP_018426265.1">
    <property type="nucleotide sequence ID" value="NZ_CP015005.1"/>
</dbReference>
<dbReference type="KEGG" id="aak:AA2016_5462"/>
<evidence type="ECO:0000313" key="2">
    <source>
        <dbReference type="EMBL" id="AMS44367.1"/>
    </source>
</evidence>
<dbReference type="Proteomes" id="UP000577697">
    <property type="component" value="Unassembled WGS sequence"/>
</dbReference>
<reference evidence="3 7" key="3">
    <citation type="submission" date="2020-08" db="EMBL/GenBank/DDBJ databases">
        <title>Genomic Encyclopedia of Type Strains, Phase IV (KMG-IV): sequencing the most valuable type-strain genomes for metagenomic binning, comparative biology and taxonomic classification.</title>
        <authorList>
            <person name="Goeker M."/>
        </authorList>
    </citation>
    <scope>NUCLEOTIDE SEQUENCE [LARGE SCALE GENOMIC DNA]</scope>
    <source>
        <strain evidence="3 7">DSM 10368</strain>
    </source>
</reference>
<evidence type="ECO:0000313" key="6">
    <source>
        <dbReference type="Proteomes" id="UP000254701"/>
    </source>
</evidence>
<evidence type="ECO:0000313" key="7">
    <source>
        <dbReference type="Proteomes" id="UP000577697"/>
    </source>
</evidence>
<evidence type="ECO:0000256" key="1">
    <source>
        <dbReference type="SAM" id="MobiDB-lite"/>
    </source>
</evidence>
<dbReference type="EMBL" id="UFSM01000001">
    <property type="protein sequence ID" value="SUU91625.1"/>
    <property type="molecule type" value="Genomic_DNA"/>
</dbReference>
<keyword evidence="7" id="KW-1185">Reference proteome</keyword>
<sequence length="41" mass="4330">MAKGAMKAGKEARKPKKDAKKPAPAPAFKAPPVQATKLKDK</sequence>
<evidence type="ECO:0000313" key="5">
    <source>
        <dbReference type="Proteomes" id="UP000075755"/>
    </source>
</evidence>
<reference evidence="4 6" key="2">
    <citation type="submission" date="2018-06" db="EMBL/GenBank/DDBJ databases">
        <authorList>
            <consortium name="Pathogen Informatics"/>
            <person name="Doyle S."/>
        </authorList>
    </citation>
    <scope>NUCLEOTIDE SEQUENCE [LARGE SCALE GENOMIC DNA]</scope>
    <source>
        <strain evidence="4 6">NCTC10684</strain>
    </source>
</reference>
<proteinExistence type="predicted"/>
<accession>A0A142MDE7</accession>
<name>A0A142MDE7_AMIAI</name>
<dbReference type="AlphaFoldDB" id="A0A142MDE7"/>
<dbReference type="EMBL" id="JACICB010000022">
    <property type="protein sequence ID" value="MBB3708747.1"/>
    <property type="molecule type" value="Genomic_DNA"/>
</dbReference>
<evidence type="ECO:0000313" key="4">
    <source>
        <dbReference type="EMBL" id="SUU91625.1"/>
    </source>
</evidence>
<dbReference type="EMBL" id="CP015005">
    <property type="protein sequence ID" value="AMS44367.1"/>
    <property type="molecule type" value="Genomic_DNA"/>
</dbReference>
<dbReference type="Proteomes" id="UP000075755">
    <property type="component" value="Chromosome"/>
</dbReference>
<reference evidence="2 5" key="1">
    <citation type="submission" date="2016-03" db="EMBL/GenBank/DDBJ databases">
        <title>Complete genome of Aminobacter aminovorans KCTC 2477.</title>
        <authorList>
            <person name="Kim K.M."/>
        </authorList>
    </citation>
    <scope>NUCLEOTIDE SEQUENCE [LARGE SCALE GENOMIC DNA]</scope>
    <source>
        <strain evidence="2 5">KCTC 2477</strain>
    </source>
</reference>
<dbReference type="STRING" id="83263.AA2016_5462"/>
<evidence type="ECO:0000313" key="3">
    <source>
        <dbReference type="EMBL" id="MBB3708747.1"/>
    </source>
</evidence>
<organism evidence="4 6">
    <name type="scientific">Aminobacter aminovorans</name>
    <name type="common">Chelatobacter heintzii</name>
    <dbReference type="NCBI Taxonomy" id="83263"/>
    <lineage>
        <taxon>Bacteria</taxon>
        <taxon>Pseudomonadati</taxon>
        <taxon>Pseudomonadota</taxon>
        <taxon>Alphaproteobacteria</taxon>
        <taxon>Hyphomicrobiales</taxon>
        <taxon>Phyllobacteriaceae</taxon>
        <taxon>Aminobacter</taxon>
    </lineage>
</organism>